<keyword evidence="2" id="KW-0067">ATP-binding</keyword>
<protein>
    <recommendedName>
        <fullName evidence="3">Protein kinase domain-containing protein</fullName>
    </recommendedName>
</protein>
<dbReference type="InterPro" id="IPR000719">
    <property type="entry name" value="Prot_kinase_dom"/>
</dbReference>
<proteinExistence type="predicted"/>
<dbReference type="PANTHER" id="PTHR27001">
    <property type="entry name" value="OS01G0253100 PROTEIN"/>
    <property type="match status" value="1"/>
</dbReference>
<dbReference type="EMBL" id="JAPFFF010000003">
    <property type="protein sequence ID" value="KAK8894985.1"/>
    <property type="molecule type" value="Genomic_DNA"/>
</dbReference>
<dbReference type="Pfam" id="PF07714">
    <property type="entry name" value="PK_Tyr_Ser-Thr"/>
    <property type="match status" value="1"/>
</dbReference>
<dbReference type="Proteomes" id="UP001470230">
    <property type="component" value="Unassembled WGS sequence"/>
</dbReference>
<sequence length="1975" mass="233618">MKSFIFPKDEKNPTSNEQFFIGNRINSGGQAIIKEASKDKKDFSKYIGKKLFKNFGIPLTDEFITMYNIKSKFIGKVFKIQTIKSGDNTKTEYLIMKRYKHSLQDFISEKRTDIDSEVYHFEILLKITTLLAGVLHLHVQKNPIMHHDLSPNNIMLETVNGTDAISVIIDFGLIKTNISQTISTGKKRYKPDGTYTERSELMSVAMILLELIYHSPLIYIENLFVTATFCSTSFKFKTNYNPEKLEIIAYNIKEAFKVRKDCIFQIMNVLTSEEKLKSLIGDDYISEKLLKRYFDVISDLDIIMQYNQDFTEIAENVYGYVCNYKSFLYSMFHQKNYLYDRDDFFRYQQKIVEIYNTNLDNYTEESAEQFEDLMKNVSKFHTDINFFRLNCLFGKFYKFLKDNKFNEDDDQISVNSKLFQLLLSLDFNTTRSMKYFVDSLNLIIFGANQETIKNIKAFYGVDARAKFNYLFTKSSKHDKEKFDVILHDCNVNLFKGLASAQNSDSNIFTFIMNELKIHDEFKENLKEDFKDLTFSEFVNDFNDEESAGMADHYKYMSYYDNGVRENFLNTLRDRFGEDFIFICILMFIHKYQELVFGEDESTFLQISEMFDNYETDKSHYELDMKVIYEHYAFIETALCEETLLKCQKILPEYLRKLEPDDFIKVVNVIANKKEKKHNNNNDDDDDNNENDNNKFNEYENLINSLNDDDPINSIIKINQFLYEILARNVDRKKICKNFFDSNFTEEDADFPSFDGVRFDMIKLDGNISFELFRTNKDKVKFKFLCTYYEPFNYKKSIYTLREKSRTLTDFLKNATAEQRTKIAIHLSYDFAFLLSLPYSISFDINEKYIVIDDSGLPKLQIIPVNDSSYFTLLSKFGNVLDLIQGESEQKNEYLDSTISIIKQQEKREIDPLFPLFPDIFFDFFNEPICYYFPGVENYEEFVNPLKEMFRYDLKTDTFRCIANQLFGFDYLFNIDYLLLNVNDEFDLLNHDFVKRINSIVTKKAKTNNFLKNNEVLKEIIKFFDKFFTCDPHNIVHSLYQMYHYNVKSYRKFTGKKPPKDLLLIDCKNMNEDAKLKLYQITYKFIVPMKYQIGDTSKLAFQVPSKKFSFENEEILFKDSKNLYNFIFSLIGALTYLVKMSNEVYLIPNSSKDIDIYINDNSEALLLPYSMKFEDAKQLLIKVFNKLIPKEEKAIKFLKESTTNSLTDLYFDLNSHIYPYQCADYIPFNYKDSIELRNLFGLNYLSALNQHFHFKFPTTDKDEFKRIFNPFINKGNYPRFSDLINFSKKTNCLSPLCMQLLEQSLEEEGEIGKTARLYLDALKSYKKIKIDRIKRGEKIYDKGSTIYKGIYIDDDGKEKKIALKAANEHTRRYLHQIVMMFWRMSVIFKDEESKKYFVNEYGFCGFDIIMDYYENGDLAAKFSLFKTGQEKLDLILEIAKGLFYLHREKIIHRDMKPDNIFIDDGNKPRIGDLITMHPEENDKDLQEMEMTNAATHFYYNEDLTLTDRDVYAFGIICVEILKGKKFTFTNNSKWLNSNDTIEKNKYLISELNKITIEANDDCTVHVINFLKDNIFSDGDMPVVSEFYLIKFRVTGDDSSLPEDVKKSPIYSSFGSLNSNWNKSNFEEKIAYTQKTFDEITLIKKDEDKYKANKYDIIIINIFMAQKVKELLMIDDKNEQVNQFKNFLINSYDDYFNSYNKLDTNKTLDDINEKAIVKKINDIVYSRVLLNKFIGLEKKEDIIMKMKRCLLNRTVDISKKLNVIYKSDNEAISDLNERRDVSYLSEIKFVIDLLEERNDIDVGFFYHVVLPDGRPEKEIVKNDLQLRLNSIEFLYDCLENKYTDNDKYEDDLEYEYNDFQNYITSLFDDLKDSPLYDEFTGFLIGDSFKENSRIDRCSFIALFFCIFLDNLNRYKYLSPLFDDVIKYVVDNYLNKEDASVNVKNQFYKRMIAVVRDINEFGEKRRLFYDKLFNSSEE</sequence>
<evidence type="ECO:0000313" key="5">
    <source>
        <dbReference type="Proteomes" id="UP001470230"/>
    </source>
</evidence>
<dbReference type="SMART" id="SM00220">
    <property type="entry name" value="S_TKc"/>
    <property type="match status" value="1"/>
</dbReference>
<accession>A0ABR2KV25</accession>
<reference evidence="4 5" key="1">
    <citation type="submission" date="2024-04" db="EMBL/GenBank/DDBJ databases">
        <title>Tritrichomonas musculus Genome.</title>
        <authorList>
            <person name="Alves-Ferreira E."/>
            <person name="Grigg M."/>
            <person name="Lorenzi H."/>
            <person name="Galac M."/>
        </authorList>
    </citation>
    <scope>NUCLEOTIDE SEQUENCE [LARGE SCALE GENOMIC DNA]</scope>
    <source>
        <strain evidence="4 5">EAF2021</strain>
    </source>
</reference>
<comment type="caution">
    <text evidence="4">The sequence shown here is derived from an EMBL/GenBank/DDBJ whole genome shotgun (WGS) entry which is preliminary data.</text>
</comment>
<evidence type="ECO:0000256" key="2">
    <source>
        <dbReference type="ARBA" id="ARBA00022840"/>
    </source>
</evidence>
<dbReference type="InterPro" id="IPR001245">
    <property type="entry name" value="Ser-Thr/Tyr_kinase_cat_dom"/>
</dbReference>
<gene>
    <name evidence="4" type="ORF">M9Y10_023427</name>
</gene>
<keyword evidence="1" id="KW-0547">Nucleotide-binding</keyword>
<dbReference type="Gene3D" id="1.10.510.10">
    <property type="entry name" value="Transferase(Phosphotransferase) domain 1"/>
    <property type="match status" value="2"/>
</dbReference>
<dbReference type="SUPFAM" id="SSF56112">
    <property type="entry name" value="Protein kinase-like (PK-like)"/>
    <property type="match status" value="2"/>
</dbReference>
<name>A0ABR2KV25_9EUKA</name>
<dbReference type="PANTHER" id="PTHR27001:SF931">
    <property type="entry name" value="OS11G0664100 PROTEIN"/>
    <property type="match status" value="1"/>
</dbReference>
<feature type="domain" description="Protein kinase" evidence="3">
    <location>
        <begin position="19"/>
        <end position="304"/>
    </location>
</feature>
<dbReference type="InterPro" id="IPR011009">
    <property type="entry name" value="Kinase-like_dom_sf"/>
</dbReference>
<dbReference type="PROSITE" id="PS50011">
    <property type="entry name" value="PROTEIN_KINASE_DOM"/>
    <property type="match status" value="2"/>
</dbReference>
<dbReference type="InterPro" id="IPR008266">
    <property type="entry name" value="Tyr_kinase_AS"/>
</dbReference>
<feature type="domain" description="Protein kinase" evidence="3">
    <location>
        <begin position="1299"/>
        <end position="1662"/>
    </location>
</feature>
<evidence type="ECO:0000313" key="4">
    <source>
        <dbReference type="EMBL" id="KAK8894985.1"/>
    </source>
</evidence>
<dbReference type="PROSITE" id="PS00108">
    <property type="entry name" value="PROTEIN_KINASE_ST"/>
    <property type="match status" value="1"/>
</dbReference>
<dbReference type="PROSITE" id="PS00109">
    <property type="entry name" value="PROTEIN_KINASE_TYR"/>
    <property type="match status" value="1"/>
</dbReference>
<keyword evidence="5" id="KW-1185">Reference proteome</keyword>
<evidence type="ECO:0000256" key="1">
    <source>
        <dbReference type="ARBA" id="ARBA00022741"/>
    </source>
</evidence>
<evidence type="ECO:0000259" key="3">
    <source>
        <dbReference type="PROSITE" id="PS50011"/>
    </source>
</evidence>
<dbReference type="InterPro" id="IPR008271">
    <property type="entry name" value="Ser/Thr_kinase_AS"/>
</dbReference>
<organism evidence="4 5">
    <name type="scientific">Tritrichomonas musculus</name>
    <dbReference type="NCBI Taxonomy" id="1915356"/>
    <lineage>
        <taxon>Eukaryota</taxon>
        <taxon>Metamonada</taxon>
        <taxon>Parabasalia</taxon>
        <taxon>Tritrichomonadida</taxon>
        <taxon>Tritrichomonadidae</taxon>
        <taxon>Tritrichomonas</taxon>
    </lineage>
</organism>